<organism evidence="2 3">
    <name type="scientific">Cladophialophora immunda</name>
    <dbReference type="NCBI Taxonomy" id="569365"/>
    <lineage>
        <taxon>Eukaryota</taxon>
        <taxon>Fungi</taxon>
        <taxon>Dikarya</taxon>
        <taxon>Ascomycota</taxon>
        <taxon>Pezizomycotina</taxon>
        <taxon>Eurotiomycetes</taxon>
        <taxon>Chaetothyriomycetidae</taxon>
        <taxon>Chaetothyriales</taxon>
        <taxon>Herpotrichiellaceae</taxon>
        <taxon>Cladophialophora</taxon>
    </lineage>
</organism>
<dbReference type="OrthoDB" id="2157530at2759"/>
<sequence>MAPKSGTATFSYPSAIDDKSIRLLRFVHRPRVLAAFASKRPELLIETCPLDNLPPYRALSYTWGPPENATLEYKEADKCPILLNGQEFLVFPNLMDALKRLRRTWNFKSGPQHLWIDAICINQVDKIEKSFQVGRLDKVYRRASNTVVWLGEITTQPAKLMILLKNIPRIQAQHSAKYGMPTADFLKSIGLPNLDDAESWRPLVDFFRRTWFTRLWIIQEVALSARIQVFWGEHCMPWEELGSLISHMISQSNLAALVFLRSVDSHRRSDERSVEPISAAGALNGVRESYLHWGNLDNTNYTVLAGRVKGQCGCATVTPATLLMFLCLAHRNAGAQDPRDKVFGFLGIVNEIARKEGLGRCHIQPNYTTTTPEELYIQVAKDVLEETGSAAIFATFQDPPGRRKGSMPSWVPDLRIQLGVPRVMRLIAMGTFKAGGKVSPVAPSVRINGNCVLLRGHQVSQIRSLVALAPEFLDASLDPWVGRLAQLCRSGRVAKSSAVEDFWRTLLMNTVKALYPAKWPYKRIGDDWLCAKAGDHFRCYVAFMVYRGWRETVPEEADISGMDVYLRSLTDYHTLAGGGTGHMPDLRTFNSFIQSMVCRPDFAGSGSATAVEGHRLTVKRYFEFIHEVQATMADRSVVVSTRGQFANVPAWSQTGDHIVIVQGCPCPLILRPSKDDPSSFTLVGHAYVHGIMHGEAINATTRWEEYCLV</sequence>
<evidence type="ECO:0000313" key="3">
    <source>
        <dbReference type="Proteomes" id="UP000054466"/>
    </source>
</evidence>
<dbReference type="PANTHER" id="PTHR24148:SF64">
    <property type="entry name" value="HETEROKARYON INCOMPATIBILITY DOMAIN-CONTAINING PROTEIN"/>
    <property type="match status" value="1"/>
</dbReference>
<dbReference type="InterPro" id="IPR052895">
    <property type="entry name" value="HetReg/Transcr_Mod"/>
</dbReference>
<dbReference type="GeneID" id="27348715"/>
<feature type="domain" description="Heterokaryon incompatibility" evidence="1">
    <location>
        <begin position="56"/>
        <end position="220"/>
    </location>
</feature>
<dbReference type="InterPro" id="IPR010730">
    <property type="entry name" value="HET"/>
</dbReference>
<dbReference type="Proteomes" id="UP000054466">
    <property type="component" value="Unassembled WGS sequence"/>
</dbReference>
<dbReference type="EMBL" id="KN847044">
    <property type="protein sequence ID" value="KIW26426.1"/>
    <property type="molecule type" value="Genomic_DNA"/>
</dbReference>
<dbReference type="VEuPathDB" id="FungiDB:PV07_09521"/>
<dbReference type="Pfam" id="PF06985">
    <property type="entry name" value="HET"/>
    <property type="match status" value="1"/>
</dbReference>
<dbReference type="AlphaFoldDB" id="A0A0D1ZF55"/>
<accession>A0A0D1ZF55</accession>
<reference evidence="2 3" key="1">
    <citation type="submission" date="2015-01" db="EMBL/GenBank/DDBJ databases">
        <title>The Genome Sequence of Cladophialophora immunda CBS83496.</title>
        <authorList>
            <consortium name="The Broad Institute Genomics Platform"/>
            <person name="Cuomo C."/>
            <person name="de Hoog S."/>
            <person name="Gorbushina A."/>
            <person name="Stielow B."/>
            <person name="Teixiera M."/>
            <person name="Abouelleil A."/>
            <person name="Chapman S.B."/>
            <person name="Priest M."/>
            <person name="Young S.K."/>
            <person name="Wortman J."/>
            <person name="Nusbaum C."/>
            <person name="Birren B."/>
        </authorList>
    </citation>
    <scope>NUCLEOTIDE SEQUENCE [LARGE SCALE GENOMIC DNA]</scope>
    <source>
        <strain evidence="2 3">CBS 83496</strain>
    </source>
</reference>
<evidence type="ECO:0000259" key="1">
    <source>
        <dbReference type="Pfam" id="PF06985"/>
    </source>
</evidence>
<dbReference type="PANTHER" id="PTHR24148">
    <property type="entry name" value="ANKYRIN REPEAT DOMAIN-CONTAINING PROTEIN 39 HOMOLOG-RELATED"/>
    <property type="match status" value="1"/>
</dbReference>
<keyword evidence="3" id="KW-1185">Reference proteome</keyword>
<gene>
    <name evidence="2" type="ORF">PV07_09521</name>
</gene>
<proteinExistence type="predicted"/>
<dbReference type="HOGENOM" id="CLU_004184_7_0_1"/>
<evidence type="ECO:0000313" key="2">
    <source>
        <dbReference type="EMBL" id="KIW26426.1"/>
    </source>
</evidence>
<dbReference type="Pfam" id="PF26639">
    <property type="entry name" value="Het-6_barrel"/>
    <property type="match status" value="1"/>
</dbReference>
<name>A0A0D1ZF55_9EURO</name>
<protein>
    <recommendedName>
        <fullName evidence="1">Heterokaryon incompatibility domain-containing protein</fullName>
    </recommendedName>
</protein>
<dbReference type="RefSeq" id="XP_016246642.1">
    <property type="nucleotide sequence ID" value="XM_016396786.1"/>
</dbReference>